<accession>A0A0H3FRM2</accession>
<dbReference type="Gene3D" id="3.20.20.80">
    <property type="entry name" value="Glycosidases"/>
    <property type="match status" value="1"/>
</dbReference>
<protein>
    <recommendedName>
        <fullName evidence="8">DUF4832 domain-containing protein</fullName>
    </recommendedName>
</protein>
<dbReference type="Proteomes" id="UP000008881">
    <property type="component" value="Chromosome"/>
</dbReference>
<name>A0A0H3FRM2_KLEAK</name>
<evidence type="ECO:0008006" key="8">
    <source>
        <dbReference type="Google" id="ProtNLM"/>
    </source>
</evidence>
<feature type="domain" description="DUF4832" evidence="5">
    <location>
        <begin position="315"/>
        <end position="446"/>
    </location>
</feature>
<dbReference type="KEGG" id="eae:EAE_11970"/>
<gene>
    <name evidence="6" type="ordered locus">EAE_11970</name>
</gene>
<dbReference type="Pfam" id="PF16116">
    <property type="entry name" value="DUF4832"/>
    <property type="match status" value="1"/>
</dbReference>
<evidence type="ECO:0000259" key="4">
    <source>
        <dbReference type="Pfam" id="PF02449"/>
    </source>
</evidence>
<dbReference type="HOGENOM" id="CLU_040419_0_0_6"/>
<dbReference type="AlphaFoldDB" id="A0A0H3FRM2"/>
<dbReference type="SUPFAM" id="SSF51445">
    <property type="entry name" value="(Trans)glycosidases"/>
    <property type="match status" value="1"/>
</dbReference>
<evidence type="ECO:0000256" key="1">
    <source>
        <dbReference type="ARBA" id="ARBA00022801"/>
    </source>
</evidence>
<dbReference type="InterPro" id="IPR013529">
    <property type="entry name" value="Glyco_hydro_42_N"/>
</dbReference>
<keyword evidence="3" id="KW-0732">Signal</keyword>
<reference evidence="6 7" key="1">
    <citation type="journal article" date="2012" name="J. Bacteriol.">
        <title>Complete genome sequence of Enterobacter aerogenes KCTC 2190.</title>
        <authorList>
            <person name="Shin S.H."/>
            <person name="Kim S."/>
            <person name="Kim J.Y."/>
            <person name="Lee S."/>
            <person name="Um Y."/>
            <person name="Oh M.K."/>
            <person name="Kim Y.R."/>
            <person name="Lee J."/>
            <person name="Yang K.S."/>
        </authorList>
    </citation>
    <scope>NUCLEOTIDE SEQUENCE [LARGE SCALE GENOMIC DNA]</scope>
    <source>
        <strain evidence="6 7">KCTC 2190</strain>
    </source>
</reference>
<keyword evidence="7" id="KW-1185">Reference proteome</keyword>
<sequence>MAILSLHSAPLFRALLLASALASASVGAQTTVITPPPFDGLLTNPGIGVASFHDGYGEKPTRAEYPDTGFEYDRFYWSELEPQEGVYNFAPIDNAFSVAASHQPAMNVGLRVMALDEPQTGSKIPDWLIAKGIKGQWVADGKTFVPDLSDPTFIAYAQKLLNALGQRYDGNPELAFIDIGMVGSWGEWHNSNFSEIPPLMEKYTPEQLNRYVDMHFDSFPKTPKVMLISGGDSLAWASRRGAGWRADCWGDWHNFSSEWSHMRDDYPQRLAAAQAAAPGFVDSWKRAPVSLEICGYMSEWQSVQHYTREEVQATFDWALQQHASSLNLKSRPIPPEYRDIVDKALLRIGYRFRVNKLAFETPVKAGKPLAVSVTWRNDGVAPAYLFYPVQWRVVNAAGATVTQVKTQDDVRRWLPGEMQSTVTLTLPASLPAGDYALQTAITDAQGKPRLLLANQGKTADGWYQLTTFSLK</sequence>
<feature type="chain" id="PRO_5002609307" description="DUF4832 domain-containing protein" evidence="3">
    <location>
        <begin position="29"/>
        <end position="471"/>
    </location>
</feature>
<keyword evidence="2" id="KW-0326">Glycosidase</keyword>
<evidence type="ECO:0000256" key="2">
    <source>
        <dbReference type="ARBA" id="ARBA00023295"/>
    </source>
</evidence>
<feature type="signal peptide" evidence="3">
    <location>
        <begin position="1"/>
        <end position="28"/>
    </location>
</feature>
<dbReference type="Pfam" id="PF02449">
    <property type="entry name" value="Glyco_hydro_42"/>
    <property type="match status" value="1"/>
</dbReference>
<dbReference type="RefSeq" id="WP_015704479.1">
    <property type="nucleotide sequence ID" value="NC_015663.1"/>
</dbReference>
<dbReference type="OrthoDB" id="9800974at2"/>
<evidence type="ECO:0000313" key="6">
    <source>
        <dbReference type="EMBL" id="AEG97308.1"/>
    </source>
</evidence>
<organism evidence="6 7">
    <name type="scientific">Klebsiella aerogenes (strain ATCC 13048 / DSM 30053 / CCUG 1429 / JCM 1235 / KCTC 2190 / NBRC 13534 / NCIMB 10102 / NCTC 10006 / CDC 819-56)</name>
    <name type="common">Enterobacter aerogenes</name>
    <dbReference type="NCBI Taxonomy" id="1028307"/>
    <lineage>
        <taxon>Bacteria</taxon>
        <taxon>Pseudomonadati</taxon>
        <taxon>Pseudomonadota</taxon>
        <taxon>Gammaproteobacteria</taxon>
        <taxon>Enterobacterales</taxon>
        <taxon>Enterobacteriaceae</taxon>
        <taxon>Klebsiella/Raoultella group</taxon>
        <taxon>Klebsiella</taxon>
    </lineage>
</organism>
<feature type="domain" description="Glycoside hydrolase family 42 N-terminal" evidence="4">
    <location>
        <begin position="74"/>
        <end position="179"/>
    </location>
</feature>
<evidence type="ECO:0000259" key="5">
    <source>
        <dbReference type="Pfam" id="PF16116"/>
    </source>
</evidence>
<dbReference type="GO" id="GO:0009341">
    <property type="term" value="C:beta-galactosidase complex"/>
    <property type="evidence" value="ECO:0007669"/>
    <property type="project" value="InterPro"/>
</dbReference>
<dbReference type="GO" id="GO:0004565">
    <property type="term" value="F:beta-galactosidase activity"/>
    <property type="evidence" value="ECO:0007669"/>
    <property type="project" value="InterPro"/>
</dbReference>
<proteinExistence type="predicted"/>
<dbReference type="eggNOG" id="COG1874">
    <property type="taxonomic scope" value="Bacteria"/>
</dbReference>
<dbReference type="InterPro" id="IPR032267">
    <property type="entry name" value="DUF4832"/>
</dbReference>
<evidence type="ECO:0000256" key="3">
    <source>
        <dbReference type="SAM" id="SignalP"/>
    </source>
</evidence>
<dbReference type="GO" id="GO:0005975">
    <property type="term" value="P:carbohydrate metabolic process"/>
    <property type="evidence" value="ECO:0007669"/>
    <property type="project" value="InterPro"/>
</dbReference>
<dbReference type="EMBL" id="CP002824">
    <property type="protein sequence ID" value="AEG97308.1"/>
    <property type="molecule type" value="Genomic_DNA"/>
</dbReference>
<dbReference type="InterPro" id="IPR017853">
    <property type="entry name" value="GH"/>
</dbReference>
<dbReference type="GeneID" id="93310578"/>
<evidence type="ECO:0000313" key="7">
    <source>
        <dbReference type="Proteomes" id="UP000008881"/>
    </source>
</evidence>
<dbReference type="PATRIC" id="fig|1028307.3.peg.2390"/>
<keyword evidence="1" id="KW-0378">Hydrolase</keyword>